<dbReference type="AlphaFoldDB" id="A0AAV0GS32"/>
<accession>A0AAV0GS32</accession>
<sequence>MDRWSCVHHSMPDPARKEVQSKSGIQHGGRHFVVACSQRVDMSRPQWSYHRVPQGRLHLPLPQASRRSSNHFW</sequence>
<comment type="caution">
    <text evidence="2">The sequence shown here is derived from an EMBL/GenBank/DDBJ whole genome shotgun (WGS) entry which is preliminary data.</text>
</comment>
<reference evidence="2" key="1">
    <citation type="submission" date="2022-08" db="EMBL/GenBank/DDBJ databases">
        <authorList>
            <person name="Gutierrez-Valencia J."/>
        </authorList>
    </citation>
    <scope>NUCLEOTIDE SEQUENCE</scope>
</reference>
<organism evidence="2 3">
    <name type="scientific">Linum tenue</name>
    <dbReference type="NCBI Taxonomy" id="586396"/>
    <lineage>
        <taxon>Eukaryota</taxon>
        <taxon>Viridiplantae</taxon>
        <taxon>Streptophyta</taxon>
        <taxon>Embryophyta</taxon>
        <taxon>Tracheophyta</taxon>
        <taxon>Spermatophyta</taxon>
        <taxon>Magnoliopsida</taxon>
        <taxon>eudicotyledons</taxon>
        <taxon>Gunneridae</taxon>
        <taxon>Pentapetalae</taxon>
        <taxon>rosids</taxon>
        <taxon>fabids</taxon>
        <taxon>Malpighiales</taxon>
        <taxon>Linaceae</taxon>
        <taxon>Linum</taxon>
    </lineage>
</organism>
<evidence type="ECO:0000313" key="2">
    <source>
        <dbReference type="EMBL" id="CAI0375797.1"/>
    </source>
</evidence>
<name>A0AAV0GS32_9ROSI</name>
<keyword evidence="3" id="KW-1185">Reference proteome</keyword>
<feature type="region of interest" description="Disordered" evidence="1">
    <location>
        <begin position="1"/>
        <end position="25"/>
    </location>
</feature>
<evidence type="ECO:0000256" key="1">
    <source>
        <dbReference type="SAM" id="MobiDB-lite"/>
    </source>
</evidence>
<protein>
    <submittedName>
        <fullName evidence="2">Uncharacterized protein</fullName>
    </submittedName>
</protein>
<dbReference type="EMBL" id="CAMGYJ010000002">
    <property type="protein sequence ID" value="CAI0375797.1"/>
    <property type="molecule type" value="Genomic_DNA"/>
</dbReference>
<gene>
    <name evidence="2" type="ORF">LITE_LOCUS737</name>
</gene>
<dbReference type="Proteomes" id="UP001154282">
    <property type="component" value="Unassembled WGS sequence"/>
</dbReference>
<evidence type="ECO:0000313" key="3">
    <source>
        <dbReference type="Proteomes" id="UP001154282"/>
    </source>
</evidence>
<proteinExistence type="predicted"/>
<feature type="compositionally biased region" description="Basic and acidic residues" evidence="1">
    <location>
        <begin position="1"/>
        <end position="20"/>
    </location>
</feature>